<accession>A0A517U369</accession>
<name>A0A517U369_9BACT</name>
<protein>
    <submittedName>
        <fullName evidence="1">Uncharacterized protein</fullName>
    </submittedName>
</protein>
<organism evidence="1 2">
    <name type="scientific">Lacipirellula limnantheis</name>
    <dbReference type="NCBI Taxonomy" id="2528024"/>
    <lineage>
        <taxon>Bacteria</taxon>
        <taxon>Pseudomonadati</taxon>
        <taxon>Planctomycetota</taxon>
        <taxon>Planctomycetia</taxon>
        <taxon>Pirellulales</taxon>
        <taxon>Lacipirellulaceae</taxon>
        <taxon>Lacipirellula</taxon>
    </lineage>
</organism>
<evidence type="ECO:0000313" key="2">
    <source>
        <dbReference type="Proteomes" id="UP000317909"/>
    </source>
</evidence>
<sequence length="186" mass="21294">MTVTHRRAILNMTRRVLHVGPCRWSGVPLLLPGEERPPRKPSPVPRGQSSFEFFFRPILGSLSAYWWIDPPLFFGGPFDQELEDAWKIIEADGLAPPGTILPNLSRHVLNDWCDVIGFLEPPPATEVEQYRNSERSVWEADLTFRNVDGAFWLMHSRDEQLYAAVEGYLHKIPDAKCFYEDLDADG</sequence>
<keyword evidence="2" id="KW-1185">Reference proteome</keyword>
<dbReference type="AlphaFoldDB" id="A0A517U369"/>
<dbReference type="KEGG" id="llh:I41_42850"/>
<evidence type="ECO:0000313" key="1">
    <source>
        <dbReference type="EMBL" id="QDT75076.1"/>
    </source>
</evidence>
<gene>
    <name evidence="1" type="ORF">I41_42850</name>
</gene>
<dbReference type="EMBL" id="CP036339">
    <property type="protein sequence ID" value="QDT75076.1"/>
    <property type="molecule type" value="Genomic_DNA"/>
</dbReference>
<dbReference type="Proteomes" id="UP000317909">
    <property type="component" value="Chromosome"/>
</dbReference>
<proteinExistence type="predicted"/>
<reference evidence="1 2" key="1">
    <citation type="submission" date="2019-02" db="EMBL/GenBank/DDBJ databases">
        <title>Deep-cultivation of Planctomycetes and their phenomic and genomic characterization uncovers novel biology.</title>
        <authorList>
            <person name="Wiegand S."/>
            <person name="Jogler M."/>
            <person name="Boedeker C."/>
            <person name="Pinto D."/>
            <person name="Vollmers J."/>
            <person name="Rivas-Marin E."/>
            <person name="Kohn T."/>
            <person name="Peeters S.H."/>
            <person name="Heuer A."/>
            <person name="Rast P."/>
            <person name="Oberbeckmann S."/>
            <person name="Bunk B."/>
            <person name="Jeske O."/>
            <person name="Meyerdierks A."/>
            <person name="Storesund J.E."/>
            <person name="Kallscheuer N."/>
            <person name="Luecker S."/>
            <person name="Lage O.M."/>
            <person name="Pohl T."/>
            <person name="Merkel B.J."/>
            <person name="Hornburger P."/>
            <person name="Mueller R.-W."/>
            <person name="Bruemmer F."/>
            <person name="Labrenz M."/>
            <person name="Spormann A.M."/>
            <person name="Op den Camp H."/>
            <person name="Overmann J."/>
            <person name="Amann R."/>
            <person name="Jetten M.S.M."/>
            <person name="Mascher T."/>
            <person name="Medema M.H."/>
            <person name="Devos D.P."/>
            <person name="Kaster A.-K."/>
            <person name="Ovreas L."/>
            <person name="Rohde M."/>
            <person name="Galperin M.Y."/>
            <person name="Jogler C."/>
        </authorList>
    </citation>
    <scope>NUCLEOTIDE SEQUENCE [LARGE SCALE GENOMIC DNA]</scope>
    <source>
        <strain evidence="1 2">I41</strain>
    </source>
</reference>